<reference evidence="9 10" key="1">
    <citation type="journal article" date="2019" name="Int. J. Syst. Evol. Microbiol.">
        <title>The Global Catalogue of Microorganisms (GCM) 10K type strain sequencing project: providing services to taxonomists for standard genome sequencing and annotation.</title>
        <authorList>
            <consortium name="The Broad Institute Genomics Platform"/>
            <consortium name="The Broad Institute Genome Sequencing Center for Infectious Disease"/>
            <person name="Wu L."/>
            <person name="Ma J."/>
        </authorList>
    </citation>
    <scope>NUCLEOTIDE SEQUENCE [LARGE SCALE GENOMIC DNA]</scope>
    <source>
        <strain evidence="9 10">JCM 13518</strain>
    </source>
</reference>
<dbReference type="RefSeq" id="WP_344203932.1">
    <property type="nucleotide sequence ID" value="NZ_BAAAME010000010.1"/>
</dbReference>
<dbReference type="PANTHER" id="PTHR23513">
    <property type="entry name" value="INTEGRAL MEMBRANE EFFLUX PROTEIN-RELATED"/>
    <property type="match status" value="1"/>
</dbReference>
<evidence type="ECO:0000256" key="6">
    <source>
        <dbReference type="ARBA" id="ARBA00023136"/>
    </source>
</evidence>
<dbReference type="CDD" id="cd06173">
    <property type="entry name" value="MFS_MefA_like"/>
    <property type="match status" value="1"/>
</dbReference>
<evidence type="ECO:0000313" key="9">
    <source>
        <dbReference type="EMBL" id="GAA1752123.1"/>
    </source>
</evidence>
<comment type="subcellular location">
    <subcellularLocation>
        <location evidence="1">Cell membrane</location>
        <topology evidence="1">Multi-pass membrane protein</topology>
    </subcellularLocation>
</comment>
<feature type="transmembrane region" description="Helical" evidence="7">
    <location>
        <begin position="387"/>
        <end position="409"/>
    </location>
</feature>
<feature type="domain" description="Major facilitator superfamily (MFS) profile" evidence="8">
    <location>
        <begin position="22"/>
        <end position="412"/>
    </location>
</feature>
<evidence type="ECO:0000256" key="7">
    <source>
        <dbReference type="SAM" id="Phobius"/>
    </source>
</evidence>
<keyword evidence="4 7" id="KW-0812">Transmembrane</keyword>
<evidence type="ECO:0000256" key="3">
    <source>
        <dbReference type="ARBA" id="ARBA00022475"/>
    </source>
</evidence>
<dbReference type="InterPro" id="IPR010290">
    <property type="entry name" value="TM_effector"/>
</dbReference>
<dbReference type="PANTHER" id="PTHR23513:SF11">
    <property type="entry name" value="STAPHYLOFERRIN A TRANSPORTER"/>
    <property type="match status" value="1"/>
</dbReference>
<comment type="caution">
    <text evidence="9">The sequence shown here is derived from an EMBL/GenBank/DDBJ whole genome shotgun (WGS) entry which is preliminary data.</text>
</comment>
<keyword evidence="3" id="KW-1003">Cell membrane</keyword>
<feature type="transmembrane region" description="Helical" evidence="7">
    <location>
        <begin position="236"/>
        <end position="260"/>
    </location>
</feature>
<keyword evidence="2" id="KW-0813">Transport</keyword>
<dbReference type="Proteomes" id="UP001501057">
    <property type="component" value="Unassembled WGS sequence"/>
</dbReference>
<dbReference type="Gene3D" id="1.20.1250.20">
    <property type="entry name" value="MFS general substrate transporter like domains"/>
    <property type="match status" value="1"/>
</dbReference>
<accession>A0ABN2KB12</accession>
<dbReference type="InterPro" id="IPR020846">
    <property type="entry name" value="MFS_dom"/>
</dbReference>
<evidence type="ECO:0000256" key="5">
    <source>
        <dbReference type="ARBA" id="ARBA00022989"/>
    </source>
</evidence>
<feature type="transmembrane region" description="Helical" evidence="7">
    <location>
        <begin position="324"/>
        <end position="346"/>
    </location>
</feature>
<feature type="transmembrane region" description="Helical" evidence="7">
    <location>
        <begin position="272"/>
        <end position="291"/>
    </location>
</feature>
<evidence type="ECO:0000256" key="1">
    <source>
        <dbReference type="ARBA" id="ARBA00004651"/>
    </source>
</evidence>
<gene>
    <name evidence="9" type="ORF">GCM10009710_34860</name>
</gene>
<dbReference type="Pfam" id="PF05977">
    <property type="entry name" value="MFS_3"/>
    <property type="match status" value="1"/>
</dbReference>
<dbReference type="InterPro" id="IPR036259">
    <property type="entry name" value="MFS_trans_sf"/>
</dbReference>
<evidence type="ECO:0000256" key="4">
    <source>
        <dbReference type="ARBA" id="ARBA00022692"/>
    </source>
</evidence>
<dbReference type="PROSITE" id="PS50850">
    <property type="entry name" value="MFS"/>
    <property type="match status" value="1"/>
</dbReference>
<dbReference type="SUPFAM" id="SSF103473">
    <property type="entry name" value="MFS general substrate transporter"/>
    <property type="match status" value="1"/>
</dbReference>
<feature type="transmembrane region" description="Helical" evidence="7">
    <location>
        <begin position="298"/>
        <end position="318"/>
    </location>
</feature>
<name>A0ABN2KB12_9ACTN</name>
<organism evidence="9 10">
    <name type="scientific">Aeromicrobium alkaliterrae</name>
    <dbReference type="NCBI Taxonomy" id="302168"/>
    <lineage>
        <taxon>Bacteria</taxon>
        <taxon>Bacillati</taxon>
        <taxon>Actinomycetota</taxon>
        <taxon>Actinomycetes</taxon>
        <taxon>Propionibacteriales</taxon>
        <taxon>Nocardioidaceae</taxon>
        <taxon>Aeromicrobium</taxon>
    </lineage>
</organism>
<keyword evidence="10" id="KW-1185">Reference proteome</keyword>
<keyword evidence="6 7" id="KW-0472">Membrane</keyword>
<feature type="transmembrane region" description="Helical" evidence="7">
    <location>
        <begin position="358"/>
        <end position="381"/>
    </location>
</feature>
<evidence type="ECO:0000313" key="10">
    <source>
        <dbReference type="Proteomes" id="UP001501057"/>
    </source>
</evidence>
<evidence type="ECO:0000256" key="2">
    <source>
        <dbReference type="ARBA" id="ARBA00022448"/>
    </source>
</evidence>
<feature type="transmembrane region" description="Helical" evidence="7">
    <location>
        <begin position="101"/>
        <end position="127"/>
    </location>
</feature>
<protein>
    <submittedName>
        <fullName evidence="9">MFS transporter</fullName>
    </submittedName>
</protein>
<evidence type="ECO:0000259" key="8">
    <source>
        <dbReference type="PROSITE" id="PS50850"/>
    </source>
</evidence>
<proteinExistence type="predicted"/>
<sequence length="442" mass="46221">MRRGGPSTAPRSGTFTSLQVRNYRIYASGALLSNVGTWLQSTAQAWLVLQLTGSGAALGLTVALQLVPSLLLSPFAGVLADRVPKRTLLRWLQLGMAVPSALLGVLAITGVVQVWQVFVLTLLFGAARALEAPARQSFVAEMVGQEHLSNAVSLNSASFNSGRLVGPALAGVLIAAFGSGVEATGWVILANAISYGFVILALQLMDPTLLHPAPLTGDRRGAVRAGVRYVRSRPDLVLLFSVVFFLGSFGMNFAVTSALMATEEFGKGAGEFGLLGSIMAIGSLAGALLAARRPSPRLRFIVGAALVFAAVQLLSAVMPTYVTYAAVLPLVGLSVLTAVTTANALIQMSTDPAMRGRVASLYLMVFLGSVPLGAPVIGWLAEAFGARWALATSGIVVGLGVIASALYFLQHDAALRDALAQRRTRRRSRPASAPTEDALDLV</sequence>
<dbReference type="EMBL" id="BAAAME010000010">
    <property type="protein sequence ID" value="GAA1752123.1"/>
    <property type="molecule type" value="Genomic_DNA"/>
</dbReference>
<keyword evidence="5 7" id="KW-1133">Transmembrane helix</keyword>
<feature type="transmembrane region" description="Helical" evidence="7">
    <location>
        <begin position="56"/>
        <end position="80"/>
    </location>
</feature>